<proteinExistence type="predicted"/>
<keyword evidence="2" id="KW-0732">Signal</keyword>
<keyword evidence="4" id="KW-1185">Reference proteome</keyword>
<dbReference type="EMBL" id="JBHSBL010000024">
    <property type="protein sequence ID" value="MFC4070151.1"/>
    <property type="molecule type" value="Genomic_DNA"/>
</dbReference>
<name>A0ABV8J3L4_9ACTN</name>
<evidence type="ECO:0008006" key="5">
    <source>
        <dbReference type="Google" id="ProtNLM"/>
    </source>
</evidence>
<gene>
    <name evidence="3" type="ORF">ACFO0C_34920</name>
</gene>
<dbReference type="Proteomes" id="UP001595867">
    <property type="component" value="Unassembled WGS sequence"/>
</dbReference>
<evidence type="ECO:0000256" key="1">
    <source>
        <dbReference type="SAM" id="MobiDB-lite"/>
    </source>
</evidence>
<sequence length="158" mass="16015">MQKSRVSIVLVVLLLAGCAGTEPASTPSAPPVSPASPAASSAAPAGQAFPLTIHRQGGFAGFDDRAEIAADGTVVVTRRGQSPAKVTLPAATVEELGRLVTSPEFTVESVPSPTAVCNDGFEYEVVSPGSRLVVQDCGTSHGATVDRVLAVATGLFSR</sequence>
<reference evidence="4" key="1">
    <citation type="journal article" date="2019" name="Int. J. Syst. Evol. Microbiol.">
        <title>The Global Catalogue of Microorganisms (GCM) 10K type strain sequencing project: providing services to taxonomists for standard genome sequencing and annotation.</title>
        <authorList>
            <consortium name="The Broad Institute Genomics Platform"/>
            <consortium name="The Broad Institute Genome Sequencing Center for Infectious Disease"/>
            <person name="Wu L."/>
            <person name="Ma J."/>
        </authorList>
    </citation>
    <scope>NUCLEOTIDE SEQUENCE [LARGE SCALE GENOMIC DNA]</scope>
    <source>
        <strain evidence="4">TBRC 5832</strain>
    </source>
</reference>
<accession>A0ABV8J3L4</accession>
<evidence type="ECO:0000313" key="3">
    <source>
        <dbReference type="EMBL" id="MFC4070151.1"/>
    </source>
</evidence>
<evidence type="ECO:0000313" key="4">
    <source>
        <dbReference type="Proteomes" id="UP001595867"/>
    </source>
</evidence>
<organism evidence="3 4">
    <name type="scientific">Actinoplanes subglobosus</name>
    <dbReference type="NCBI Taxonomy" id="1547892"/>
    <lineage>
        <taxon>Bacteria</taxon>
        <taxon>Bacillati</taxon>
        <taxon>Actinomycetota</taxon>
        <taxon>Actinomycetes</taxon>
        <taxon>Micromonosporales</taxon>
        <taxon>Micromonosporaceae</taxon>
        <taxon>Actinoplanes</taxon>
    </lineage>
</organism>
<protein>
    <recommendedName>
        <fullName evidence="5">Lipoprotein</fullName>
    </recommendedName>
</protein>
<dbReference type="RefSeq" id="WP_378071039.1">
    <property type="nucleotide sequence ID" value="NZ_JBHSBL010000024.1"/>
</dbReference>
<feature type="signal peptide" evidence="2">
    <location>
        <begin position="1"/>
        <end position="24"/>
    </location>
</feature>
<evidence type="ECO:0000256" key="2">
    <source>
        <dbReference type="SAM" id="SignalP"/>
    </source>
</evidence>
<feature type="region of interest" description="Disordered" evidence="1">
    <location>
        <begin position="23"/>
        <end position="43"/>
    </location>
</feature>
<dbReference type="PROSITE" id="PS51257">
    <property type="entry name" value="PROKAR_LIPOPROTEIN"/>
    <property type="match status" value="1"/>
</dbReference>
<feature type="chain" id="PRO_5046241539" description="Lipoprotein" evidence="2">
    <location>
        <begin position="25"/>
        <end position="158"/>
    </location>
</feature>
<comment type="caution">
    <text evidence="3">The sequence shown here is derived from an EMBL/GenBank/DDBJ whole genome shotgun (WGS) entry which is preliminary data.</text>
</comment>